<evidence type="ECO:0000256" key="1">
    <source>
        <dbReference type="SAM" id="MobiDB-lite"/>
    </source>
</evidence>
<keyword evidence="2" id="KW-0472">Membrane</keyword>
<name>A0A0D2YHV5_FUSOF</name>
<dbReference type="Proteomes" id="UP000002489">
    <property type="component" value="Unassembled WGS sequence"/>
</dbReference>
<feature type="transmembrane region" description="Helical" evidence="2">
    <location>
        <begin position="100"/>
        <end position="125"/>
    </location>
</feature>
<proteinExistence type="predicted"/>
<keyword evidence="2" id="KW-0812">Transmembrane</keyword>
<protein>
    <submittedName>
        <fullName evidence="3">Uncharacterized protein</fullName>
    </submittedName>
</protein>
<reference evidence="3" key="2">
    <citation type="submission" date="2025-08" db="UniProtKB">
        <authorList>
            <consortium name="EnsemblFungi"/>
        </authorList>
    </citation>
    <scope>IDENTIFICATION</scope>
    <source>
        <strain evidence="3">4287 / CBS 123668 / FGSC 9935 / NRRL 34936</strain>
    </source>
</reference>
<accession>A0A0D2YHV5</accession>
<reference evidence="4" key="1">
    <citation type="journal article" date="2012" name="Mol. Plant Microbe Interact.">
        <title>A highly conserved effector in Fusarium oxysporum is required for full virulence on Arabidopsis.</title>
        <authorList>
            <person name="Thatcher L.F."/>
            <person name="Gardiner D.M."/>
            <person name="Kazan K."/>
            <person name="Manners J."/>
        </authorList>
    </citation>
    <scope>NUCLEOTIDE SEQUENCE [LARGE SCALE GENOMIC DNA]</scope>
    <source>
        <strain evidence="4">Fo5176</strain>
    </source>
</reference>
<sequence length="190" mass="20986">MQLLRFNDGYWQSFIEFYMPNMPSTGGTHVADAEKDRKQDSPYTPSTVITEDIIARNPKNRVPIDIDSEAQISNPTRKKAATEGDGGGGDSHEYPSGLNLGLIIIALFLSIFLVILDVIIVAIAIPKMTDEFQRLDEVFWYGAAYSSIPNCRVPVTGWARYTGERGTLQAEQNLLLRVGTAGRSGSIDKM</sequence>
<keyword evidence="2" id="KW-1133">Transmembrane helix</keyword>
<dbReference type="EnsemblFungi" id="FOXG_15901T0">
    <property type="protein sequence ID" value="FOXG_15901P0"/>
    <property type="gene ID" value="FOXG_15901"/>
</dbReference>
<feature type="region of interest" description="Disordered" evidence="1">
    <location>
        <begin position="65"/>
        <end position="91"/>
    </location>
</feature>
<organism evidence="3 4">
    <name type="scientific">Fusarium oxysporum (strain Fo5176)</name>
    <name type="common">Fusarium vascular wilt</name>
    <dbReference type="NCBI Taxonomy" id="660025"/>
    <lineage>
        <taxon>Eukaryota</taxon>
        <taxon>Fungi</taxon>
        <taxon>Dikarya</taxon>
        <taxon>Ascomycota</taxon>
        <taxon>Pezizomycotina</taxon>
        <taxon>Sordariomycetes</taxon>
        <taxon>Hypocreomycetidae</taxon>
        <taxon>Hypocreales</taxon>
        <taxon>Nectriaceae</taxon>
        <taxon>Fusarium</taxon>
        <taxon>Fusarium oxysporum species complex</taxon>
    </lineage>
</organism>
<dbReference type="AlphaFoldDB" id="A0A0D2YHV5"/>
<evidence type="ECO:0000256" key="2">
    <source>
        <dbReference type="SAM" id="Phobius"/>
    </source>
</evidence>
<evidence type="ECO:0000313" key="3">
    <source>
        <dbReference type="EnsemblFungi" id="FOXG_15901P0"/>
    </source>
</evidence>
<evidence type="ECO:0000313" key="4">
    <source>
        <dbReference type="Proteomes" id="UP000002489"/>
    </source>
</evidence>